<organism evidence="10 11">
    <name type="scientific">Canis lupus dingo</name>
    <name type="common">dingo</name>
    <dbReference type="NCBI Taxonomy" id="286419"/>
    <lineage>
        <taxon>Eukaryota</taxon>
        <taxon>Metazoa</taxon>
        <taxon>Chordata</taxon>
        <taxon>Craniata</taxon>
        <taxon>Vertebrata</taxon>
        <taxon>Euteleostomi</taxon>
        <taxon>Mammalia</taxon>
        <taxon>Eutheria</taxon>
        <taxon>Laurasiatheria</taxon>
        <taxon>Carnivora</taxon>
        <taxon>Caniformia</taxon>
        <taxon>Canidae</taxon>
        <taxon>Canis</taxon>
    </lineage>
</organism>
<proteinExistence type="predicted"/>
<reference evidence="10" key="1">
    <citation type="submission" date="2025-08" db="UniProtKB">
        <authorList>
            <consortium name="Ensembl"/>
        </authorList>
    </citation>
    <scope>IDENTIFICATION</scope>
</reference>
<comment type="catalytic activity">
    <reaction evidence="6">
        <text>a long-chain fatty acid + ATP + CoA = a long-chain fatty acyl-CoA + AMP + diphosphate</text>
        <dbReference type="Rhea" id="RHEA:15421"/>
        <dbReference type="ChEBI" id="CHEBI:30616"/>
        <dbReference type="ChEBI" id="CHEBI:33019"/>
        <dbReference type="ChEBI" id="CHEBI:57287"/>
        <dbReference type="ChEBI" id="CHEBI:57560"/>
        <dbReference type="ChEBI" id="CHEBI:83139"/>
        <dbReference type="ChEBI" id="CHEBI:456215"/>
        <dbReference type="EC" id="6.2.1.3"/>
    </reaction>
    <physiologicalReaction direction="left-to-right" evidence="6">
        <dbReference type="Rhea" id="RHEA:15422"/>
    </physiologicalReaction>
</comment>
<sequence>MKNGLSRSQKAKSPMTREENVTDSQINMNKNKVTPRLWTIHRDGEVLLRLSKHGPGHETPLTIPEFFRESVSRFGMYPALATKNSEHWEVLNFNQYYEACRKAARALIKLGLQRFHGVGILGFNSVEWLIASLGAILAGGLCVGIYATNSADACQYVITNAKVNVLLVENDLQLQKILSIPQSRMETLKAIIQYKLPVKESNNNLYSWNDFMELGNSIPDSQLDQIIESQRANQCAVIIYTSGTLGNPKGVMLSHDNVSAVSADGDEPRSTQSPCIWASAPPSGSCYSCPTGMGWHLGVWHTVAPSPVKHGESWEEFQEGTIVQGRRSRT</sequence>
<keyword evidence="3" id="KW-0547">Nucleotide-binding</keyword>
<reference evidence="10" key="2">
    <citation type="submission" date="2025-09" db="UniProtKB">
        <authorList>
            <consortium name="Ensembl"/>
        </authorList>
    </citation>
    <scope>IDENTIFICATION</scope>
</reference>
<dbReference type="AlphaFoldDB" id="A0A8C0L2Z5"/>
<feature type="domain" description="AMP-dependent synthetase/ligase" evidence="9">
    <location>
        <begin position="67"/>
        <end position="266"/>
    </location>
</feature>
<dbReference type="PANTHER" id="PTHR43272:SF101">
    <property type="entry name" value="ACYL-COA SYNTHETASE BUBBLEGUM FAMILY MEMBER 2-RELATED"/>
    <property type="match status" value="1"/>
</dbReference>
<evidence type="ECO:0000256" key="8">
    <source>
        <dbReference type="SAM" id="MobiDB-lite"/>
    </source>
</evidence>
<dbReference type="SUPFAM" id="SSF56801">
    <property type="entry name" value="Acetyl-CoA synthetase-like"/>
    <property type="match status" value="1"/>
</dbReference>
<dbReference type="Proteomes" id="UP000694391">
    <property type="component" value="Unplaced"/>
</dbReference>
<protein>
    <recommendedName>
        <fullName evidence="7">long-chain-fatty-acid--CoA ligase</fullName>
        <ecNumber evidence="7">6.2.1.3</ecNumber>
    </recommendedName>
</protein>
<dbReference type="InterPro" id="IPR042099">
    <property type="entry name" value="ANL_N_sf"/>
</dbReference>
<evidence type="ECO:0000313" key="10">
    <source>
        <dbReference type="Ensembl" id="ENSCAFP00020024194.1"/>
    </source>
</evidence>
<keyword evidence="4" id="KW-0276">Fatty acid metabolism</keyword>
<evidence type="ECO:0000256" key="5">
    <source>
        <dbReference type="ARBA" id="ARBA00022840"/>
    </source>
</evidence>
<dbReference type="Pfam" id="PF00501">
    <property type="entry name" value="AMP-binding"/>
    <property type="match status" value="1"/>
</dbReference>
<dbReference type="PANTHER" id="PTHR43272">
    <property type="entry name" value="LONG-CHAIN-FATTY-ACID--COA LIGASE"/>
    <property type="match status" value="1"/>
</dbReference>
<dbReference type="GO" id="GO:0016020">
    <property type="term" value="C:membrane"/>
    <property type="evidence" value="ECO:0007669"/>
    <property type="project" value="TreeGrafter"/>
</dbReference>
<evidence type="ECO:0000259" key="9">
    <source>
        <dbReference type="Pfam" id="PF00501"/>
    </source>
</evidence>
<dbReference type="GO" id="GO:0004467">
    <property type="term" value="F:long-chain fatty acid-CoA ligase activity"/>
    <property type="evidence" value="ECO:0007669"/>
    <property type="project" value="UniProtKB-EC"/>
</dbReference>
<dbReference type="EC" id="6.2.1.3" evidence="7"/>
<feature type="region of interest" description="Disordered" evidence="8">
    <location>
        <begin position="1"/>
        <end position="28"/>
    </location>
</feature>
<dbReference type="GeneTree" id="ENSGT00940000155332"/>
<dbReference type="InterPro" id="IPR000873">
    <property type="entry name" value="AMP-dep_synth/lig_dom"/>
</dbReference>
<accession>A0A8C0L2Z5</accession>
<dbReference type="Ensembl" id="ENSCAFT00020027937.1">
    <property type="protein sequence ID" value="ENSCAFP00020024194.1"/>
    <property type="gene ID" value="ENSCAFG00020019048.1"/>
</dbReference>
<keyword evidence="2" id="KW-0436">Ligase</keyword>
<evidence type="ECO:0000256" key="2">
    <source>
        <dbReference type="ARBA" id="ARBA00022598"/>
    </source>
</evidence>
<keyword evidence="1" id="KW-0963">Cytoplasm</keyword>
<name>A0A8C0L2Z5_CANLU</name>
<evidence type="ECO:0000256" key="7">
    <source>
        <dbReference type="ARBA" id="ARBA00026121"/>
    </source>
</evidence>
<dbReference type="Gene3D" id="3.40.50.12780">
    <property type="entry name" value="N-terminal domain of ligase-like"/>
    <property type="match status" value="1"/>
</dbReference>
<evidence type="ECO:0000256" key="4">
    <source>
        <dbReference type="ARBA" id="ARBA00022832"/>
    </source>
</evidence>
<dbReference type="GO" id="GO:0005783">
    <property type="term" value="C:endoplasmic reticulum"/>
    <property type="evidence" value="ECO:0007669"/>
    <property type="project" value="TreeGrafter"/>
</dbReference>
<evidence type="ECO:0000256" key="6">
    <source>
        <dbReference type="ARBA" id="ARBA00024484"/>
    </source>
</evidence>
<keyword evidence="11" id="KW-1185">Reference proteome</keyword>
<evidence type="ECO:0000256" key="1">
    <source>
        <dbReference type="ARBA" id="ARBA00022490"/>
    </source>
</evidence>
<evidence type="ECO:0000313" key="11">
    <source>
        <dbReference type="Proteomes" id="UP000694391"/>
    </source>
</evidence>
<keyword evidence="5" id="KW-0067">ATP-binding</keyword>
<dbReference type="GO" id="GO:0005524">
    <property type="term" value="F:ATP binding"/>
    <property type="evidence" value="ECO:0007669"/>
    <property type="project" value="UniProtKB-KW"/>
</dbReference>
<keyword evidence="4" id="KW-0443">Lipid metabolism</keyword>
<evidence type="ECO:0000256" key="3">
    <source>
        <dbReference type="ARBA" id="ARBA00022741"/>
    </source>
</evidence>